<comment type="caution">
    <text evidence="4">The sequence shown here is derived from an EMBL/GenBank/DDBJ whole genome shotgun (WGS) entry which is preliminary data.</text>
</comment>
<dbReference type="InterPro" id="IPR020990">
    <property type="entry name" value="CSOS2/2B"/>
</dbReference>
<evidence type="ECO:0000313" key="5">
    <source>
        <dbReference type="Proteomes" id="UP000664835"/>
    </source>
</evidence>
<comment type="similarity">
    <text evidence="2">Belongs to the CsoS2 family.</text>
</comment>
<feature type="compositionally biased region" description="Low complexity" evidence="3">
    <location>
        <begin position="1"/>
        <end position="41"/>
    </location>
</feature>
<dbReference type="Proteomes" id="UP000664835">
    <property type="component" value="Unassembled WGS sequence"/>
</dbReference>
<feature type="region of interest" description="Disordered" evidence="3">
    <location>
        <begin position="470"/>
        <end position="489"/>
    </location>
</feature>
<protein>
    <recommendedName>
        <fullName evidence="6">Carboxysome shell peptide mid-region</fullName>
    </recommendedName>
</protein>
<feature type="compositionally biased region" description="Polar residues" evidence="3">
    <location>
        <begin position="250"/>
        <end position="271"/>
    </location>
</feature>
<evidence type="ECO:0000313" key="4">
    <source>
        <dbReference type="EMBL" id="MBO1928484.1"/>
    </source>
</evidence>
<feature type="region of interest" description="Disordered" evidence="3">
    <location>
        <begin position="623"/>
        <end position="705"/>
    </location>
</feature>
<feature type="compositionally biased region" description="Polar residues" evidence="3">
    <location>
        <begin position="682"/>
        <end position="693"/>
    </location>
</feature>
<feature type="compositionally biased region" description="Basic and acidic residues" evidence="3">
    <location>
        <begin position="207"/>
        <end position="221"/>
    </location>
</feature>
<feature type="compositionally biased region" description="Polar residues" evidence="3">
    <location>
        <begin position="224"/>
        <end position="234"/>
    </location>
</feature>
<name>A0ABS3Q820_9GAMM</name>
<proteinExistence type="inferred from homology"/>
<evidence type="ECO:0000256" key="2">
    <source>
        <dbReference type="ARBA" id="ARBA00024044"/>
    </source>
</evidence>
<dbReference type="EMBL" id="JAGETV010000051">
    <property type="protein sequence ID" value="MBO1928484.1"/>
    <property type="molecule type" value="Genomic_DNA"/>
</dbReference>
<feature type="compositionally biased region" description="Low complexity" evidence="3">
    <location>
        <begin position="52"/>
        <end position="68"/>
    </location>
</feature>
<keyword evidence="5" id="KW-1185">Reference proteome</keyword>
<feature type="compositionally biased region" description="Polar residues" evidence="3">
    <location>
        <begin position="144"/>
        <end position="165"/>
    </location>
</feature>
<accession>A0ABS3Q820</accession>
<gene>
    <name evidence="4" type="ORF">J3998_12990</name>
</gene>
<dbReference type="Pfam" id="PF12288">
    <property type="entry name" value="CsoS2_M"/>
    <property type="match status" value="1"/>
</dbReference>
<evidence type="ECO:0008006" key="6">
    <source>
        <dbReference type="Google" id="ProtNLM"/>
    </source>
</evidence>
<evidence type="ECO:0000256" key="3">
    <source>
        <dbReference type="SAM" id="MobiDB-lite"/>
    </source>
</evidence>
<feature type="compositionally biased region" description="Polar residues" evidence="3">
    <location>
        <begin position="470"/>
        <end position="488"/>
    </location>
</feature>
<sequence length="705" mass="72208">MSQSQSGRAAAQARRQAQLGGAAISSTKTSASQRKAAAANAPIPTRAQQRSANVAPAAPVVQAAPVSAPKDRAQVGSPVVVAEGREAAQKRRQAQLRGNRGYQKQSSNNPHPKAKAMQARASAKAEAQVDTAPAAKVEVAAKPLTTTRATGRNEVKSTVTTTKSNPGRDMSRSYRKARTLGKTGETAYKTKGSQSGAVARMNNPEASSRDIARTVRSERCSRGKTCSTGATSNTRSRKGRERSAPEKVGHSTTLAGQGISGTQVGQGSMTGAESGACQVVSGTEYLSSEEFNTQCDSAPAAGKPKVTRTQTTKGETISGTAVGNAQAVTGDRAGACRGITGTDYLPADQGELFCGTNASQPAKVSGFSINATQMNSNQGASNVTGGDGYKSTSVTIRPTAVEMPEKVVSSQTAAGNQTTGTQVGRIEDVTGDERGYCQSVSGTGYQGVEEAETFCNAQPEAAPAKITISSTTRGQSITGDRSGSTTGMTGAEAGTCKAVTGTPYMSFEHSSSCGTEARAEVQHRTMGSVMPGKQPMTGAKPGPQGLTGAQKGACQLVTGTAYQGAGQTAAVCGGQSTASQPGESDFPQIMNNAMPSAPVNAPQMMMQAPVTSLPQTAPAEEVAPQHGPRITGDGWDRSSKVTGTEGEWATRRNPSFRGGQQPAQVMGAHNYRPQSMPEVPVSSITGSSGNTETGAKVTLSGGARA</sequence>
<organism evidence="4 5">
    <name type="scientific">Thiomicrorhabdus marina</name>
    <dbReference type="NCBI Taxonomy" id="2818442"/>
    <lineage>
        <taxon>Bacteria</taxon>
        <taxon>Pseudomonadati</taxon>
        <taxon>Pseudomonadota</taxon>
        <taxon>Gammaproteobacteria</taxon>
        <taxon>Thiotrichales</taxon>
        <taxon>Piscirickettsiaceae</taxon>
        <taxon>Thiomicrorhabdus</taxon>
    </lineage>
</organism>
<evidence type="ECO:0000256" key="1">
    <source>
        <dbReference type="ARBA" id="ARBA00022737"/>
    </source>
</evidence>
<keyword evidence="1" id="KW-0677">Repeat</keyword>
<dbReference type="RefSeq" id="WP_208151092.1">
    <property type="nucleotide sequence ID" value="NZ_JAGETV010000051.1"/>
</dbReference>
<reference evidence="4 5" key="1">
    <citation type="submission" date="2021-03" db="EMBL/GenBank/DDBJ databases">
        <title>Thiomicrorhabdus sp.nov.,novel sulfur-oxidizing bacteria isolated from coastal sediment.</title>
        <authorList>
            <person name="Liu X."/>
        </authorList>
    </citation>
    <scope>NUCLEOTIDE SEQUENCE [LARGE SCALE GENOMIC DNA]</scope>
    <source>
        <strain evidence="4 5">6S2-11</strain>
    </source>
</reference>
<feature type="compositionally biased region" description="Low complexity" evidence="3">
    <location>
        <begin position="115"/>
        <end position="143"/>
    </location>
</feature>
<feature type="region of interest" description="Disordered" evidence="3">
    <location>
        <begin position="1"/>
        <end position="271"/>
    </location>
</feature>